<protein>
    <recommendedName>
        <fullName evidence="4">COP1-interacting protein 7</fullName>
    </recommendedName>
</protein>
<feature type="compositionally biased region" description="Low complexity" evidence="1">
    <location>
        <begin position="268"/>
        <end position="283"/>
    </location>
</feature>
<feature type="compositionally biased region" description="Basic residues" evidence="1">
    <location>
        <begin position="477"/>
        <end position="487"/>
    </location>
</feature>
<feature type="region of interest" description="Disordered" evidence="1">
    <location>
        <begin position="882"/>
        <end position="930"/>
    </location>
</feature>
<dbReference type="PANTHER" id="PTHR31008">
    <property type="entry name" value="COP1-INTERACTING PROTEIN-RELATED"/>
    <property type="match status" value="1"/>
</dbReference>
<feature type="compositionally biased region" description="Basic and acidic residues" evidence="1">
    <location>
        <begin position="586"/>
        <end position="599"/>
    </location>
</feature>
<keyword evidence="3" id="KW-1185">Reference proteome</keyword>
<dbReference type="Proteomes" id="UP001293593">
    <property type="component" value="Unassembled WGS sequence"/>
</dbReference>
<feature type="region of interest" description="Disordered" evidence="1">
    <location>
        <begin position="125"/>
        <end position="152"/>
    </location>
</feature>
<gene>
    <name evidence="2" type="ORF">QN277_020185</name>
</gene>
<evidence type="ECO:0008006" key="4">
    <source>
        <dbReference type="Google" id="ProtNLM"/>
    </source>
</evidence>
<feature type="region of interest" description="Disordered" evidence="1">
    <location>
        <begin position="258"/>
        <end position="296"/>
    </location>
</feature>
<dbReference type="EMBL" id="JAWXYG010000005">
    <property type="protein sequence ID" value="KAK4271495.1"/>
    <property type="molecule type" value="Genomic_DNA"/>
</dbReference>
<proteinExistence type="predicted"/>
<organism evidence="2 3">
    <name type="scientific">Acacia crassicarpa</name>
    <name type="common">northern wattle</name>
    <dbReference type="NCBI Taxonomy" id="499986"/>
    <lineage>
        <taxon>Eukaryota</taxon>
        <taxon>Viridiplantae</taxon>
        <taxon>Streptophyta</taxon>
        <taxon>Embryophyta</taxon>
        <taxon>Tracheophyta</taxon>
        <taxon>Spermatophyta</taxon>
        <taxon>Magnoliopsida</taxon>
        <taxon>eudicotyledons</taxon>
        <taxon>Gunneridae</taxon>
        <taxon>Pentapetalae</taxon>
        <taxon>rosids</taxon>
        <taxon>fabids</taxon>
        <taxon>Fabales</taxon>
        <taxon>Fabaceae</taxon>
        <taxon>Caesalpinioideae</taxon>
        <taxon>mimosoid clade</taxon>
        <taxon>Acacieae</taxon>
        <taxon>Acacia</taxon>
    </lineage>
</organism>
<dbReference type="PANTHER" id="PTHR31008:SF0">
    <property type="entry name" value="CSL1"/>
    <property type="match status" value="1"/>
</dbReference>
<feature type="region of interest" description="Disordered" evidence="1">
    <location>
        <begin position="580"/>
        <end position="605"/>
    </location>
</feature>
<name>A0AAE1MP27_9FABA</name>
<feature type="region of interest" description="Disordered" evidence="1">
    <location>
        <begin position="345"/>
        <end position="457"/>
    </location>
</feature>
<comment type="caution">
    <text evidence="2">The sequence shown here is derived from an EMBL/GenBank/DDBJ whole genome shotgun (WGS) entry which is preliminary data.</text>
</comment>
<feature type="compositionally biased region" description="Basic and acidic residues" evidence="1">
    <location>
        <begin position="365"/>
        <end position="386"/>
    </location>
</feature>
<feature type="compositionally biased region" description="Basic and acidic residues" evidence="1">
    <location>
        <begin position="892"/>
        <end position="912"/>
    </location>
</feature>
<feature type="compositionally biased region" description="Acidic residues" evidence="1">
    <location>
        <begin position="447"/>
        <end position="457"/>
    </location>
</feature>
<reference evidence="2" key="1">
    <citation type="submission" date="2023-10" db="EMBL/GenBank/DDBJ databases">
        <title>Chromosome-level genome of the transformable northern wattle, Acacia crassicarpa.</title>
        <authorList>
            <person name="Massaro I."/>
            <person name="Sinha N.R."/>
            <person name="Poethig S."/>
            <person name="Leichty A.R."/>
        </authorList>
    </citation>
    <scope>NUCLEOTIDE SEQUENCE</scope>
    <source>
        <strain evidence="2">Acra3RX</strain>
        <tissue evidence="2">Leaf</tissue>
    </source>
</reference>
<feature type="region of interest" description="Disordered" evidence="1">
    <location>
        <begin position="806"/>
        <end position="843"/>
    </location>
</feature>
<evidence type="ECO:0000313" key="3">
    <source>
        <dbReference type="Proteomes" id="UP001293593"/>
    </source>
</evidence>
<feature type="compositionally biased region" description="Polar residues" evidence="1">
    <location>
        <begin position="913"/>
        <end position="923"/>
    </location>
</feature>
<feature type="compositionally biased region" description="Basic and acidic residues" evidence="1">
    <location>
        <begin position="402"/>
        <end position="412"/>
    </location>
</feature>
<dbReference type="AlphaFoldDB" id="A0AAE1MP27"/>
<sequence length="930" mass="104163">MDSNAVLDFALFQLTPTRTRCELVVFSGGAREKIASGLFDPFVSHLKFAKDEISKGGYSIKLLPPTLPALWFSKATFERFVRFVSTPAILERFVSIEKEILQTKNSYEANKLSMSDATLDEGIVSQSNGNGRRLSDPSKLNGELEGYENKEEENSKMSLQRLLESRLALLRKEQAMAFARGLVAGFEIDNIDDLICFANAFGASRLREACIGYKELWKKKHGDDLWIKEVAAMQSCLPPALSFSGSSGIILANEVPAPDQNKIDNSKDSLSSSDNTSNSCASNKTEDQAPSHPANVQMPMPWPYNVPPFMYNMQQVPPYPGYPLTNMQSGPPYLPRNMHWPSHLENPSVYLPRQSNSHKKKSSASKKEKSLYKQESEDLEDQRTESSDPDSASESNSDEESDSKHSLKDDSKKKKHRRRSRTVVIRNINYITPNRKNENEGKASDESSIDDDDGIIDEENIKQKVNIALESLQKVHKVDKHANKKKGGTQSNGSSDLELVEDTSEGGKTNENWAAFQNLLKIDEDTSNDVAERLQPIDVQADHFVVRNSEERMLHAADPSQDLEFKKVPKQTKVPNDSFIVTQRDGGSEGGDKFDDSVDSRTPIRKSRDNMGEEEIMFSHRSEESGNGIGHSSSTCVSNSSVNKFKNAEDWFVADHSENTRGPGSAVVPAIFDGDHILSSVDSNAEKRRVSTPVDDSFMIQGQLADHDLPDSQWKTDINIVADLNSASKLENDTHVPQSKHELSKNLEPNDLCVVLQRDSGFDPVEASWTMDYEIDFSYTETDRRSSVDDLHNEVNQNLLASPKKIDKNKVPGTRNSAREEKTKALRGSIGRGKPEIIPRNKRPSTISRPIVHKSKLEKEEETRKRMEELLVERQRRIAERTAASGLARATSKKDQVENKTARVPTRSDKNRTQSLKEMNKISSFKVRAV</sequence>
<feature type="region of interest" description="Disordered" evidence="1">
    <location>
        <begin position="477"/>
        <end position="510"/>
    </location>
</feature>
<accession>A0AAE1MP27</accession>
<evidence type="ECO:0000313" key="2">
    <source>
        <dbReference type="EMBL" id="KAK4271495.1"/>
    </source>
</evidence>
<feature type="compositionally biased region" description="Basic and acidic residues" evidence="1">
    <location>
        <begin position="435"/>
        <end position="445"/>
    </location>
</feature>
<evidence type="ECO:0000256" key="1">
    <source>
        <dbReference type="SAM" id="MobiDB-lite"/>
    </source>
</evidence>